<proteinExistence type="predicted"/>
<dbReference type="AlphaFoldDB" id="A0A9N9ET59"/>
<protein>
    <submittedName>
        <fullName evidence="4">7458_t:CDS:1</fullName>
    </submittedName>
</protein>
<feature type="non-terminal residue" evidence="4">
    <location>
        <position position="1"/>
    </location>
</feature>
<dbReference type="GO" id="GO:0016020">
    <property type="term" value="C:membrane"/>
    <property type="evidence" value="ECO:0007669"/>
    <property type="project" value="UniProtKB-SubCell"/>
</dbReference>
<reference evidence="4" key="1">
    <citation type="submission" date="2021-06" db="EMBL/GenBank/DDBJ databases">
        <authorList>
            <person name="Kallberg Y."/>
            <person name="Tangrot J."/>
            <person name="Rosling A."/>
        </authorList>
    </citation>
    <scope>NUCLEOTIDE SEQUENCE</scope>
    <source>
        <strain evidence="4">87-6 pot B 2015</strain>
    </source>
</reference>
<sequence>IVSAVFLIISICLLGFTLAFTPIIGMAFFSISLSLGQVASLTSILILLPLDYIGTALGIYKSSSNIGLTIYDIIVGLLQDLDKGNYDMVMIFYVISSIIAIIVTISLFFVSKNWCDCVMDMKKNERKDYYEKKPVRLDEKRGFVEEILTIQLKNKDIGHQ</sequence>
<comment type="caution">
    <text evidence="4">The sequence shown here is derived from an EMBL/GenBank/DDBJ whole genome shotgun (WGS) entry which is preliminary data.</text>
</comment>
<keyword evidence="2" id="KW-0812">Transmembrane</keyword>
<name>A0A9N9ET59_FUNMO</name>
<keyword evidence="2" id="KW-0472">Membrane</keyword>
<keyword evidence="5" id="KW-1185">Reference proteome</keyword>
<dbReference type="PANTHER" id="PTHR23512">
    <property type="entry name" value="MAJOR FACILITATOR SUPERFAMILY DOMAIN-CONTAINING PROTEIN 1"/>
    <property type="match status" value="1"/>
</dbReference>
<evidence type="ECO:0000256" key="2">
    <source>
        <dbReference type="SAM" id="Phobius"/>
    </source>
</evidence>
<dbReference type="InterPro" id="IPR036259">
    <property type="entry name" value="MFS_trans_sf"/>
</dbReference>
<comment type="subcellular location">
    <subcellularLocation>
        <location evidence="1">Membrane</location>
        <topology evidence="1">Multi-pass membrane protein</topology>
    </subcellularLocation>
</comment>
<dbReference type="GO" id="GO:0022857">
    <property type="term" value="F:transmembrane transporter activity"/>
    <property type="evidence" value="ECO:0007669"/>
    <property type="project" value="InterPro"/>
</dbReference>
<organism evidence="4 5">
    <name type="scientific">Funneliformis mosseae</name>
    <name type="common">Endomycorrhizal fungus</name>
    <name type="synonym">Glomus mosseae</name>
    <dbReference type="NCBI Taxonomy" id="27381"/>
    <lineage>
        <taxon>Eukaryota</taxon>
        <taxon>Fungi</taxon>
        <taxon>Fungi incertae sedis</taxon>
        <taxon>Mucoromycota</taxon>
        <taxon>Glomeromycotina</taxon>
        <taxon>Glomeromycetes</taxon>
        <taxon>Glomerales</taxon>
        <taxon>Glomeraceae</taxon>
        <taxon>Funneliformis</taxon>
    </lineage>
</organism>
<feature type="transmembrane region" description="Helical" evidence="2">
    <location>
        <begin position="6"/>
        <end position="31"/>
    </location>
</feature>
<dbReference type="EMBL" id="CAJVPP010007951">
    <property type="protein sequence ID" value="CAG8692929.1"/>
    <property type="molecule type" value="Genomic_DNA"/>
</dbReference>
<dbReference type="Gene3D" id="1.20.1250.20">
    <property type="entry name" value="MFS general substrate transporter like domains"/>
    <property type="match status" value="1"/>
</dbReference>
<dbReference type="Proteomes" id="UP000789375">
    <property type="component" value="Unassembled WGS sequence"/>
</dbReference>
<gene>
    <name evidence="4" type="ORF">FMOSSE_LOCUS13434</name>
</gene>
<accession>A0A9N9ET59</accession>
<keyword evidence="2" id="KW-1133">Transmembrane helix</keyword>
<evidence type="ECO:0000256" key="1">
    <source>
        <dbReference type="ARBA" id="ARBA00004141"/>
    </source>
</evidence>
<feature type="transmembrane region" description="Helical" evidence="2">
    <location>
        <begin position="38"/>
        <end position="60"/>
    </location>
</feature>
<evidence type="ECO:0000259" key="3">
    <source>
        <dbReference type="PROSITE" id="PS50850"/>
    </source>
</evidence>
<evidence type="ECO:0000313" key="5">
    <source>
        <dbReference type="Proteomes" id="UP000789375"/>
    </source>
</evidence>
<dbReference type="InterPro" id="IPR020846">
    <property type="entry name" value="MFS_dom"/>
</dbReference>
<feature type="transmembrane region" description="Helical" evidence="2">
    <location>
        <begin position="90"/>
        <end position="110"/>
    </location>
</feature>
<dbReference type="PANTHER" id="PTHR23512:SF12">
    <property type="entry name" value="TRANSPORTER, PUTATIVE (AFU_ORTHOLOGUE AFUA_4G00260)-RELATED"/>
    <property type="match status" value="1"/>
</dbReference>
<dbReference type="SUPFAM" id="SSF103473">
    <property type="entry name" value="MFS general substrate transporter"/>
    <property type="match status" value="1"/>
</dbReference>
<dbReference type="PROSITE" id="PS50850">
    <property type="entry name" value="MFS"/>
    <property type="match status" value="1"/>
</dbReference>
<feature type="domain" description="Major facilitator superfamily (MFS) profile" evidence="3">
    <location>
        <begin position="1"/>
        <end position="114"/>
    </location>
</feature>
<evidence type="ECO:0000313" key="4">
    <source>
        <dbReference type="EMBL" id="CAG8692929.1"/>
    </source>
</evidence>
<dbReference type="InterPro" id="IPR052187">
    <property type="entry name" value="MFSD1"/>
</dbReference>